<reference evidence="2 3" key="1">
    <citation type="submission" date="2019-09" db="EMBL/GenBank/DDBJ databases">
        <title>Draft genome sequences of 48 bacterial type strains from the CCUG.</title>
        <authorList>
            <person name="Tunovic T."/>
            <person name="Pineiro-Iglesias B."/>
            <person name="Unosson C."/>
            <person name="Inganas E."/>
            <person name="Ohlen M."/>
            <person name="Cardew S."/>
            <person name="Jensie-Markopoulos S."/>
            <person name="Salva-Serra F."/>
            <person name="Jaen-Luchoro D."/>
            <person name="Karlsson R."/>
            <person name="Svensson-Stadler L."/>
            <person name="Chun J."/>
            <person name="Moore E."/>
        </authorList>
    </citation>
    <scope>NUCLEOTIDE SEQUENCE [LARGE SCALE GENOMIC DNA]</scope>
    <source>
        <strain evidence="2 3">CCUG 65686</strain>
    </source>
</reference>
<accession>A0A6L3MMI6</accession>
<dbReference type="AlphaFoldDB" id="A0A6L3MMI6"/>
<sequence length="192" mass="20300">MLSGKRFHAVTIAVAVAAASARLLSTQTGVPASLNTGFAWRLRCTDAAVFGCTLIHLPRASPARGTSLMPGCSFRSGSGRSLMSRAPGEISGIALDAGNFFARSRLFGMNVSSSGPANTSRCSSGQVGLARREYDKGHANAAYDVMVDTSKATPEERAILAIHALAVKRQEVTDAGCPRVHLRSECNSFWQK</sequence>
<evidence type="ECO:0000313" key="3">
    <source>
        <dbReference type="Proteomes" id="UP000473470"/>
    </source>
</evidence>
<protein>
    <submittedName>
        <fullName evidence="2">Uncharacterized protein</fullName>
    </submittedName>
</protein>
<keyword evidence="1" id="KW-0732">Signal</keyword>
<evidence type="ECO:0000313" key="2">
    <source>
        <dbReference type="EMBL" id="KAB0632903.1"/>
    </source>
</evidence>
<gene>
    <name evidence="2" type="ORF">F7R25_31590</name>
</gene>
<feature type="chain" id="PRO_5026830011" evidence="1">
    <location>
        <begin position="18"/>
        <end position="192"/>
    </location>
</feature>
<evidence type="ECO:0000256" key="1">
    <source>
        <dbReference type="SAM" id="SignalP"/>
    </source>
</evidence>
<name>A0A6L3MMI6_9BURK</name>
<dbReference type="EMBL" id="VZOK01000077">
    <property type="protein sequence ID" value="KAB0632903.1"/>
    <property type="molecule type" value="Genomic_DNA"/>
</dbReference>
<organism evidence="2 3">
    <name type="scientific">Burkholderia stagnalis</name>
    <dbReference type="NCBI Taxonomy" id="1503054"/>
    <lineage>
        <taxon>Bacteria</taxon>
        <taxon>Pseudomonadati</taxon>
        <taxon>Pseudomonadota</taxon>
        <taxon>Betaproteobacteria</taxon>
        <taxon>Burkholderiales</taxon>
        <taxon>Burkholderiaceae</taxon>
        <taxon>Burkholderia</taxon>
        <taxon>Burkholderia cepacia complex</taxon>
    </lineage>
</organism>
<proteinExistence type="predicted"/>
<feature type="signal peptide" evidence="1">
    <location>
        <begin position="1"/>
        <end position="17"/>
    </location>
</feature>
<comment type="caution">
    <text evidence="2">The sequence shown here is derived from an EMBL/GenBank/DDBJ whole genome shotgun (WGS) entry which is preliminary data.</text>
</comment>
<dbReference type="Proteomes" id="UP000473470">
    <property type="component" value="Unassembled WGS sequence"/>
</dbReference>